<dbReference type="AlphaFoldDB" id="A0A8T4IC63"/>
<name>A0A8T4IC63_9SPHN</name>
<dbReference type="EMBL" id="JAGRQC010000002">
    <property type="protein sequence ID" value="MBR0552618.1"/>
    <property type="molecule type" value="Genomic_DNA"/>
</dbReference>
<feature type="region of interest" description="Disordered" evidence="1">
    <location>
        <begin position="65"/>
        <end position="114"/>
    </location>
</feature>
<organism evidence="2 3">
    <name type="scientific">Stakelama marina</name>
    <dbReference type="NCBI Taxonomy" id="2826939"/>
    <lineage>
        <taxon>Bacteria</taxon>
        <taxon>Pseudomonadati</taxon>
        <taxon>Pseudomonadota</taxon>
        <taxon>Alphaproteobacteria</taxon>
        <taxon>Sphingomonadales</taxon>
        <taxon>Sphingomonadaceae</taxon>
        <taxon>Stakelama</taxon>
    </lineage>
</organism>
<protein>
    <recommendedName>
        <fullName evidence="4">Protein TonB</fullName>
    </recommendedName>
</protein>
<evidence type="ECO:0000313" key="3">
    <source>
        <dbReference type="Proteomes" id="UP000676996"/>
    </source>
</evidence>
<evidence type="ECO:0000256" key="1">
    <source>
        <dbReference type="SAM" id="MobiDB-lite"/>
    </source>
</evidence>
<evidence type="ECO:0000313" key="2">
    <source>
        <dbReference type="EMBL" id="MBR0552618.1"/>
    </source>
</evidence>
<feature type="compositionally biased region" description="Basic and acidic residues" evidence="1">
    <location>
        <begin position="76"/>
        <end position="90"/>
    </location>
</feature>
<comment type="caution">
    <text evidence="2">The sequence shown here is derived from an EMBL/GenBank/DDBJ whole genome shotgun (WGS) entry which is preliminary data.</text>
</comment>
<gene>
    <name evidence="2" type="ORF">J7S20_08885</name>
</gene>
<feature type="region of interest" description="Disordered" evidence="1">
    <location>
        <begin position="127"/>
        <end position="149"/>
    </location>
</feature>
<keyword evidence="3" id="KW-1185">Reference proteome</keyword>
<feature type="compositionally biased region" description="Pro residues" evidence="1">
    <location>
        <begin position="91"/>
        <end position="108"/>
    </location>
</feature>
<evidence type="ECO:0008006" key="4">
    <source>
        <dbReference type="Google" id="ProtNLM"/>
    </source>
</evidence>
<dbReference type="Proteomes" id="UP000676996">
    <property type="component" value="Unassembled WGS sequence"/>
</dbReference>
<reference evidence="2" key="1">
    <citation type="submission" date="2021-04" db="EMBL/GenBank/DDBJ databases">
        <title>Ouciella asimina sp. nov., isolated from the surface seawater in the hydrothermal field of Okinawa Trough.</title>
        <authorList>
            <person name="Shuang W."/>
        </authorList>
    </citation>
    <scope>NUCLEOTIDE SEQUENCE</scope>
    <source>
        <strain evidence="2">LXI357</strain>
    </source>
</reference>
<proteinExistence type="predicted"/>
<sequence length="273" mass="29335">MFAAIRSRFDSLRDRMRSRLGQRASGVLLALLAEGLVALLLLTLAPRLVDEKAQVPLVTFNVAPDAVPDENPEPPAPEHSEAAKTPEHTQPKPPKPAQAPEPQPPSPSQPEKAPPAMIELAPDQMASTDISRPTPAPPAKPSKPARVYGPVADPRYAVNAGDTPRVSGSGPHGEPLYAASWYREPYDDELSGFLSAAKGPGWGMIACKTAPHYRVEDCVKVDEYPERSGIAQAVLAAAFQFRVRPPQIGGVPQIGAWVRIRIDYEMGPRSPSG</sequence>
<accession>A0A8T4IC63</accession>